<dbReference type="InterPro" id="IPR035965">
    <property type="entry name" value="PAS-like_dom_sf"/>
</dbReference>
<dbReference type="Gene3D" id="3.40.50.2300">
    <property type="match status" value="1"/>
</dbReference>
<evidence type="ECO:0000256" key="10">
    <source>
        <dbReference type="ARBA" id="ARBA00023012"/>
    </source>
</evidence>
<dbReference type="CDD" id="cd16922">
    <property type="entry name" value="HATPase_EvgS-ArcB-TorS-like"/>
    <property type="match status" value="1"/>
</dbReference>
<comment type="function">
    <text evidence="11">May play the central regulatory role in sporulation. It may be an element of the effector pathway responsible for the activation of sporulation genes in response to nutritional stress. Spo0A may act in concert with spo0H (a sigma factor) to control the expression of some genes that are critical to the sporulation process.</text>
</comment>
<dbReference type="InterPro" id="IPR004358">
    <property type="entry name" value="Sig_transdc_His_kin-like_C"/>
</dbReference>
<keyword evidence="16" id="KW-1133">Transmembrane helix</keyword>
<dbReference type="InterPro" id="IPR003661">
    <property type="entry name" value="HisK_dim/P_dom"/>
</dbReference>
<evidence type="ECO:0000259" key="18">
    <source>
        <dbReference type="PROSITE" id="PS50110"/>
    </source>
</evidence>
<dbReference type="PANTHER" id="PTHR45339:SF1">
    <property type="entry name" value="HYBRID SIGNAL TRANSDUCTION HISTIDINE KINASE J"/>
    <property type="match status" value="1"/>
</dbReference>
<keyword evidence="7" id="KW-0547">Nucleotide-binding</keyword>
<dbReference type="SMART" id="SM00448">
    <property type="entry name" value="REC"/>
    <property type="match status" value="1"/>
</dbReference>
<dbReference type="PROSITE" id="PS50109">
    <property type="entry name" value="HIS_KIN"/>
    <property type="match status" value="1"/>
</dbReference>
<evidence type="ECO:0000256" key="3">
    <source>
        <dbReference type="ARBA" id="ARBA00012438"/>
    </source>
</evidence>
<dbReference type="Proteomes" id="UP000468766">
    <property type="component" value="Unassembled WGS sequence"/>
</dbReference>
<dbReference type="Pfam" id="PF13188">
    <property type="entry name" value="PAS_8"/>
    <property type="match status" value="1"/>
</dbReference>
<dbReference type="FunFam" id="1.10.287.130:FF:000002">
    <property type="entry name" value="Two-component osmosensing histidine kinase"/>
    <property type="match status" value="1"/>
</dbReference>
<dbReference type="CDD" id="cd00082">
    <property type="entry name" value="HisKA"/>
    <property type="match status" value="1"/>
</dbReference>
<dbReference type="Pfam" id="PF01590">
    <property type="entry name" value="GAF"/>
    <property type="match status" value="1"/>
</dbReference>
<comment type="similarity">
    <text evidence="2">In the N-terminal section; belongs to the phytochrome family.</text>
</comment>
<keyword evidence="5 15" id="KW-0597">Phosphoprotein</keyword>
<feature type="domain" description="Histidine kinase" evidence="17">
    <location>
        <begin position="378"/>
        <end position="599"/>
    </location>
</feature>
<dbReference type="InterPro" id="IPR003594">
    <property type="entry name" value="HATPase_dom"/>
</dbReference>
<feature type="modified residue" description="4-aspartylphosphate" evidence="15">
    <location>
        <position position="679"/>
    </location>
</feature>
<dbReference type="Pfam" id="PF00512">
    <property type="entry name" value="HisKA"/>
    <property type="match status" value="1"/>
</dbReference>
<dbReference type="AlphaFoldDB" id="A0A6I0F0P3"/>
<dbReference type="Pfam" id="PF00072">
    <property type="entry name" value="Response_reg"/>
    <property type="match status" value="1"/>
</dbReference>
<dbReference type="InterPro" id="IPR003018">
    <property type="entry name" value="GAF"/>
</dbReference>
<dbReference type="Pfam" id="PF02518">
    <property type="entry name" value="HATPase_c"/>
    <property type="match status" value="1"/>
</dbReference>
<dbReference type="SUPFAM" id="SSF55785">
    <property type="entry name" value="PYP-like sensor domain (PAS domain)"/>
    <property type="match status" value="1"/>
</dbReference>
<reference evidence="19 20" key="1">
    <citation type="submission" date="2019-10" db="EMBL/GenBank/DDBJ databases">
        <title>Whole-genome sequence of the extremophile Heliorestis acidaminivorans DSM 24790.</title>
        <authorList>
            <person name="Kyndt J.A."/>
            <person name="Meyer T.E."/>
        </authorList>
    </citation>
    <scope>NUCLEOTIDE SEQUENCE [LARGE SCALE GENOMIC DNA]</scope>
    <source>
        <strain evidence="19 20">DSM 24790</strain>
    </source>
</reference>
<dbReference type="EC" id="2.7.13.3" evidence="3"/>
<dbReference type="SMART" id="SM00387">
    <property type="entry name" value="HATPase_c"/>
    <property type="match status" value="1"/>
</dbReference>
<feature type="transmembrane region" description="Helical" evidence="16">
    <location>
        <begin position="20"/>
        <end position="41"/>
    </location>
</feature>
<proteinExistence type="inferred from homology"/>
<evidence type="ECO:0000256" key="16">
    <source>
        <dbReference type="SAM" id="Phobius"/>
    </source>
</evidence>
<evidence type="ECO:0000259" key="17">
    <source>
        <dbReference type="PROSITE" id="PS50109"/>
    </source>
</evidence>
<comment type="subunit">
    <text evidence="12">At low DSF concentrations, interacts with RpfF.</text>
</comment>
<dbReference type="Gene3D" id="3.30.450.40">
    <property type="match status" value="1"/>
</dbReference>
<gene>
    <name evidence="19" type="ORF">F9B85_06345</name>
</gene>
<evidence type="ECO:0000313" key="20">
    <source>
        <dbReference type="Proteomes" id="UP000468766"/>
    </source>
</evidence>
<dbReference type="SUPFAM" id="SSF52172">
    <property type="entry name" value="CheY-like"/>
    <property type="match status" value="1"/>
</dbReference>
<evidence type="ECO:0000256" key="9">
    <source>
        <dbReference type="ARBA" id="ARBA00022840"/>
    </source>
</evidence>
<comment type="caution">
    <text evidence="19">The sequence shown here is derived from an EMBL/GenBank/DDBJ whole genome shotgun (WGS) entry which is preliminary data.</text>
</comment>
<keyword evidence="8" id="KW-0418">Kinase</keyword>
<dbReference type="PROSITE" id="PS50110">
    <property type="entry name" value="RESPONSE_REGULATORY"/>
    <property type="match status" value="1"/>
</dbReference>
<keyword evidence="20" id="KW-1185">Reference proteome</keyword>
<evidence type="ECO:0000256" key="14">
    <source>
        <dbReference type="ARBA" id="ARBA00074306"/>
    </source>
</evidence>
<evidence type="ECO:0000256" key="2">
    <source>
        <dbReference type="ARBA" id="ARBA00006402"/>
    </source>
</evidence>
<evidence type="ECO:0000256" key="4">
    <source>
        <dbReference type="ARBA" id="ARBA00018672"/>
    </source>
</evidence>
<dbReference type="GO" id="GO:0005524">
    <property type="term" value="F:ATP binding"/>
    <property type="evidence" value="ECO:0007669"/>
    <property type="project" value="UniProtKB-KW"/>
</dbReference>
<dbReference type="CDD" id="cd17546">
    <property type="entry name" value="REC_hyHK_CKI1_RcsC-like"/>
    <property type="match status" value="1"/>
</dbReference>
<evidence type="ECO:0000256" key="7">
    <source>
        <dbReference type="ARBA" id="ARBA00022741"/>
    </source>
</evidence>
<dbReference type="GO" id="GO:0000155">
    <property type="term" value="F:phosphorelay sensor kinase activity"/>
    <property type="evidence" value="ECO:0007669"/>
    <property type="project" value="InterPro"/>
</dbReference>
<dbReference type="SMART" id="SM00065">
    <property type="entry name" value="GAF"/>
    <property type="match status" value="1"/>
</dbReference>
<evidence type="ECO:0000256" key="12">
    <source>
        <dbReference type="ARBA" id="ARBA00064003"/>
    </source>
</evidence>
<dbReference type="InterPro" id="IPR036890">
    <property type="entry name" value="HATPase_C_sf"/>
</dbReference>
<organism evidence="19 20">
    <name type="scientific">Heliorestis acidaminivorans</name>
    <dbReference type="NCBI Taxonomy" id="553427"/>
    <lineage>
        <taxon>Bacteria</taxon>
        <taxon>Bacillati</taxon>
        <taxon>Bacillota</taxon>
        <taxon>Clostridia</taxon>
        <taxon>Eubacteriales</taxon>
        <taxon>Heliobacteriaceae</taxon>
        <taxon>Heliorestis</taxon>
    </lineage>
</organism>
<dbReference type="InterPro" id="IPR005467">
    <property type="entry name" value="His_kinase_dom"/>
</dbReference>
<protein>
    <recommendedName>
        <fullName evidence="14">Circadian input-output histidine kinase CikA</fullName>
        <ecNumber evidence="3">2.7.13.3</ecNumber>
    </recommendedName>
    <alternativeName>
        <fullName evidence="13">Sensory/regulatory protein RpfC</fullName>
    </alternativeName>
    <alternativeName>
        <fullName evidence="4">Stage 0 sporulation protein A homolog</fullName>
    </alternativeName>
</protein>
<dbReference type="EMBL" id="WBXO01000004">
    <property type="protein sequence ID" value="KAB2952894.1"/>
    <property type="molecule type" value="Genomic_DNA"/>
</dbReference>
<dbReference type="InterPro" id="IPR011006">
    <property type="entry name" value="CheY-like_superfamily"/>
</dbReference>
<evidence type="ECO:0000256" key="6">
    <source>
        <dbReference type="ARBA" id="ARBA00022679"/>
    </source>
</evidence>
<feature type="domain" description="Response regulatory" evidence="18">
    <location>
        <begin position="629"/>
        <end position="748"/>
    </location>
</feature>
<evidence type="ECO:0000313" key="19">
    <source>
        <dbReference type="EMBL" id="KAB2952894.1"/>
    </source>
</evidence>
<dbReference type="InterPro" id="IPR000014">
    <property type="entry name" value="PAS"/>
</dbReference>
<evidence type="ECO:0000256" key="1">
    <source>
        <dbReference type="ARBA" id="ARBA00000085"/>
    </source>
</evidence>
<dbReference type="Gene3D" id="1.10.287.130">
    <property type="match status" value="1"/>
</dbReference>
<dbReference type="SUPFAM" id="SSF55874">
    <property type="entry name" value="ATPase domain of HSP90 chaperone/DNA topoisomerase II/histidine kinase"/>
    <property type="match status" value="1"/>
</dbReference>
<dbReference type="InterPro" id="IPR001789">
    <property type="entry name" value="Sig_transdc_resp-reg_receiver"/>
</dbReference>
<keyword evidence="9" id="KW-0067">ATP-binding</keyword>
<sequence length="761" mass="86190">MLSFFCRDTVQKKRKVNIMFLIDLFAIVWKFFLLQVIFMSYKAPSLYSSDDFQTNASRLSSLIENLQSAVLVEDEHRKISLVNQAFCDIFRISVPPEQLIGFDCAQAIEFVKDLLIDATAFSKRIEELLLNQKTVTCEELYFLDGRILERDYIPVFVQNDYRGHMWQYRDVTAQKKEEKELLQSRSRWKLLYNISKNLSSQTSEKEVIDHVLEHLHNAFPDFRVSYSTIDESGILRVIKSFPPPNMINLEGLHADLKKATAYLEALRQCMPLYIDDITQDERMNPLREQMKAGQTRALLDAPMIYSKNLLGLVCFDAPKPYKWTEHEVETLKAVTDMLTLAINDIRREQTRRRSKDELLRAKEAAEVANEAKSHFLANMSHEIRTPLNGIVGMTDLLLTTSLQAEQQVYVDTIRDSAHVLLNVIKDILDFSKMEAGVLQLESHAFALPMPLIQVVKILDSSAVQKGIALRTEYDQEAHIVVEGDAARLSQILLNLVGNAVKFTNQGAVTTTLSIEKINSKEVLARFEVIDTGIGIAEESKERLFKPFSQVDSTNSRKFEGTGLGLSIVQRLVELMGGTIGFESRVGKGSCFWVAIPFLCSDQKACTSSSLQLVINPLPMTQSEVRKNASILLVEDNAVNQLVILSQLKKLGYLNVQLVNNGLEAIKALQSNHFSIILMDCQMPEMDGFTASKVIRAREIKDRKSIPIIALTALAMPGDREKCLQAGMDDYLSKPVSLQKLQEMLSKWLTIDYPTEHFAKES</sequence>
<dbReference type="SUPFAM" id="SSF55781">
    <property type="entry name" value="GAF domain-like"/>
    <property type="match status" value="1"/>
</dbReference>
<keyword evidence="10" id="KW-0902">Two-component regulatory system</keyword>
<dbReference type="SMART" id="SM00388">
    <property type="entry name" value="HisKA"/>
    <property type="match status" value="1"/>
</dbReference>
<dbReference type="InterPro" id="IPR036097">
    <property type="entry name" value="HisK_dim/P_sf"/>
</dbReference>
<dbReference type="PANTHER" id="PTHR45339">
    <property type="entry name" value="HYBRID SIGNAL TRANSDUCTION HISTIDINE KINASE J"/>
    <property type="match status" value="1"/>
</dbReference>
<dbReference type="FunFam" id="3.30.565.10:FF:000010">
    <property type="entry name" value="Sensor histidine kinase RcsC"/>
    <property type="match status" value="1"/>
</dbReference>
<comment type="catalytic activity">
    <reaction evidence="1">
        <text>ATP + protein L-histidine = ADP + protein N-phospho-L-histidine.</text>
        <dbReference type="EC" id="2.7.13.3"/>
    </reaction>
</comment>
<name>A0A6I0F0P3_9FIRM</name>
<keyword evidence="16" id="KW-0812">Transmembrane</keyword>
<dbReference type="SUPFAM" id="SSF47384">
    <property type="entry name" value="Homodimeric domain of signal transducing histidine kinase"/>
    <property type="match status" value="1"/>
</dbReference>
<dbReference type="InterPro" id="IPR029016">
    <property type="entry name" value="GAF-like_dom_sf"/>
</dbReference>
<evidence type="ECO:0000256" key="15">
    <source>
        <dbReference type="PROSITE-ProRule" id="PRU00169"/>
    </source>
</evidence>
<keyword evidence="6" id="KW-0808">Transferase</keyword>
<dbReference type="OrthoDB" id="9813394at2"/>
<evidence type="ECO:0000256" key="13">
    <source>
        <dbReference type="ARBA" id="ARBA00068150"/>
    </source>
</evidence>
<keyword evidence="16" id="KW-0472">Membrane</keyword>
<evidence type="ECO:0000256" key="8">
    <source>
        <dbReference type="ARBA" id="ARBA00022777"/>
    </source>
</evidence>
<dbReference type="PRINTS" id="PR00344">
    <property type="entry name" value="BCTRLSENSOR"/>
</dbReference>
<dbReference type="Gene3D" id="3.30.450.20">
    <property type="entry name" value="PAS domain"/>
    <property type="match status" value="1"/>
</dbReference>
<dbReference type="Gene3D" id="3.30.565.10">
    <property type="entry name" value="Histidine kinase-like ATPase, C-terminal domain"/>
    <property type="match status" value="1"/>
</dbReference>
<accession>A0A6I0F0P3</accession>
<evidence type="ECO:0000256" key="11">
    <source>
        <dbReference type="ARBA" id="ARBA00024867"/>
    </source>
</evidence>
<evidence type="ECO:0000256" key="5">
    <source>
        <dbReference type="ARBA" id="ARBA00022553"/>
    </source>
</evidence>